<proteinExistence type="predicted"/>
<organism evidence="1 2">
    <name type="scientific">Amycolatopsis thermophila</name>
    <dbReference type="NCBI Taxonomy" id="206084"/>
    <lineage>
        <taxon>Bacteria</taxon>
        <taxon>Bacillati</taxon>
        <taxon>Actinomycetota</taxon>
        <taxon>Actinomycetes</taxon>
        <taxon>Pseudonocardiales</taxon>
        <taxon>Pseudonocardiaceae</taxon>
        <taxon>Amycolatopsis</taxon>
    </lineage>
</organism>
<dbReference type="EMBL" id="JAUSUT010000001">
    <property type="protein sequence ID" value="MDQ0382631.1"/>
    <property type="molecule type" value="Genomic_DNA"/>
</dbReference>
<dbReference type="RefSeq" id="WP_306997977.1">
    <property type="nucleotide sequence ID" value="NZ_JAUSUT010000001.1"/>
</dbReference>
<comment type="caution">
    <text evidence="1">The sequence shown here is derived from an EMBL/GenBank/DDBJ whole genome shotgun (WGS) entry which is preliminary data.</text>
</comment>
<protein>
    <submittedName>
        <fullName evidence="1">Uncharacterized protein</fullName>
    </submittedName>
</protein>
<evidence type="ECO:0000313" key="2">
    <source>
        <dbReference type="Proteomes" id="UP001229651"/>
    </source>
</evidence>
<reference evidence="1 2" key="1">
    <citation type="submission" date="2023-07" db="EMBL/GenBank/DDBJ databases">
        <title>Sequencing the genomes of 1000 actinobacteria strains.</title>
        <authorList>
            <person name="Klenk H.-P."/>
        </authorList>
    </citation>
    <scope>NUCLEOTIDE SEQUENCE [LARGE SCALE GENOMIC DNA]</scope>
    <source>
        <strain evidence="1 2">DSM 45805</strain>
    </source>
</reference>
<dbReference type="Proteomes" id="UP001229651">
    <property type="component" value="Unassembled WGS sequence"/>
</dbReference>
<gene>
    <name evidence="1" type="ORF">FB470_006625</name>
</gene>
<keyword evidence="2" id="KW-1185">Reference proteome</keyword>
<accession>A0ABU0F515</accession>
<name>A0ABU0F515_9PSEU</name>
<sequence length="121" mass="13467">MDEHSVVAMSLDDLPEHRRDALLWRYAVELDYDGVEVLRADRHGRPRTGVTGIVAHKDDYQWFPDPHCGYRTKPGPSAPPDGYSTRGRTTVTWTFGLTGEDVAPVDAIESAVTQRKVTCVG</sequence>
<evidence type="ECO:0000313" key="1">
    <source>
        <dbReference type="EMBL" id="MDQ0382631.1"/>
    </source>
</evidence>